<gene>
    <name evidence="2" type="ORF">LSAT_V11C500267240</name>
</gene>
<sequence length="462" mass="51236">MEEDRNEGPPRKRLLTDPNPKKCFVTVSPESTVSSDSSSDRLAKKTRDLPNLSDCHSCAVRINYTNPRERLQPLDSMWRVVLLCKKCTKGVKSSELCPYCFSVVGDDKDYFKCLDCQHSIHKDCVAKFGSGPGFSVCVDCWVPDAVASSIGLGKRKRKKHNKQSCERAATLPESRVSVGEEVGKKFAAAEKASDNALKKSVIAKSAVELVKGVLNVVSNTNLAGSSESKVVDDKNLAFMLHREINSSPRISRYACLMSSFTGDNAQIRCYSRRRASKKTSLMNSGNLGVPLIFYSRRRVKSGLKNSVTSNAPLIFYSRRRSSSKACSHVRECESFIVELSEGMDKHVSVSSSIGLKTSNCGSSAENSSSGNECQENDRVRFSLDPHRFLLKYHRMRKCNPRTSVFVKDSDCGSYIDSADLNAEDTSDTRDFRNGEICEIGDKNANRFLLKYKRSKAPACLAQ</sequence>
<name>A0A9R1XG25_LACSA</name>
<proteinExistence type="predicted"/>
<dbReference type="AlphaFoldDB" id="A0A9R1XG25"/>
<dbReference type="EMBL" id="NBSK02000005">
    <property type="protein sequence ID" value="KAJ0206657.1"/>
    <property type="molecule type" value="Genomic_DNA"/>
</dbReference>
<protein>
    <submittedName>
        <fullName evidence="2">Uncharacterized protein</fullName>
    </submittedName>
</protein>
<keyword evidence="3" id="KW-1185">Reference proteome</keyword>
<reference evidence="2 3" key="1">
    <citation type="journal article" date="2017" name="Nat. Commun.">
        <title>Genome assembly with in vitro proximity ligation data and whole-genome triplication in lettuce.</title>
        <authorList>
            <person name="Reyes-Chin-Wo S."/>
            <person name="Wang Z."/>
            <person name="Yang X."/>
            <person name="Kozik A."/>
            <person name="Arikit S."/>
            <person name="Song C."/>
            <person name="Xia L."/>
            <person name="Froenicke L."/>
            <person name="Lavelle D.O."/>
            <person name="Truco M.J."/>
            <person name="Xia R."/>
            <person name="Zhu S."/>
            <person name="Xu C."/>
            <person name="Xu H."/>
            <person name="Xu X."/>
            <person name="Cox K."/>
            <person name="Korf I."/>
            <person name="Meyers B.C."/>
            <person name="Michelmore R.W."/>
        </authorList>
    </citation>
    <scope>NUCLEOTIDE SEQUENCE [LARGE SCALE GENOMIC DNA]</scope>
    <source>
        <strain evidence="3">cv. Salinas</strain>
        <tissue evidence="2">Seedlings</tissue>
    </source>
</reference>
<dbReference type="Proteomes" id="UP000235145">
    <property type="component" value="Unassembled WGS sequence"/>
</dbReference>
<organism evidence="2 3">
    <name type="scientific">Lactuca sativa</name>
    <name type="common">Garden lettuce</name>
    <dbReference type="NCBI Taxonomy" id="4236"/>
    <lineage>
        <taxon>Eukaryota</taxon>
        <taxon>Viridiplantae</taxon>
        <taxon>Streptophyta</taxon>
        <taxon>Embryophyta</taxon>
        <taxon>Tracheophyta</taxon>
        <taxon>Spermatophyta</taxon>
        <taxon>Magnoliopsida</taxon>
        <taxon>eudicotyledons</taxon>
        <taxon>Gunneridae</taxon>
        <taxon>Pentapetalae</taxon>
        <taxon>asterids</taxon>
        <taxon>campanulids</taxon>
        <taxon>Asterales</taxon>
        <taxon>Asteraceae</taxon>
        <taxon>Cichorioideae</taxon>
        <taxon>Cichorieae</taxon>
        <taxon>Lactucinae</taxon>
        <taxon>Lactuca</taxon>
    </lineage>
</organism>
<feature type="compositionally biased region" description="Basic and acidic residues" evidence="1">
    <location>
        <begin position="1"/>
        <end position="10"/>
    </location>
</feature>
<evidence type="ECO:0000313" key="3">
    <source>
        <dbReference type="Proteomes" id="UP000235145"/>
    </source>
</evidence>
<comment type="caution">
    <text evidence="2">The sequence shown here is derived from an EMBL/GenBank/DDBJ whole genome shotgun (WGS) entry which is preliminary data.</text>
</comment>
<evidence type="ECO:0000256" key="1">
    <source>
        <dbReference type="SAM" id="MobiDB-lite"/>
    </source>
</evidence>
<dbReference type="PANTHER" id="PTHR38530">
    <property type="entry name" value="OS06G0468300 PROTEIN"/>
    <property type="match status" value="1"/>
</dbReference>
<evidence type="ECO:0000313" key="2">
    <source>
        <dbReference type="EMBL" id="KAJ0206657.1"/>
    </source>
</evidence>
<accession>A0A9R1XG25</accession>
<feature type="compositionally biased region" description="Low complexity" evidence="1">
    <location>
        <begin position="25"/>
        <end position="37"/>
    </location>
</feature>
<feature type="region of interest" description="Disordered" evidence="1">
    <location>
        <begin position="1"/>
        <end position="43"/>
    </location>
</feature>